<reference evidence="1" key="1">
    <citation type="submission" date="2020-05" db="EMBL/GenBank/DDBJ databases">
        <title>Large-scale comparative analyses of tick genomes elucidate their genetic diversity and vector capacities.</title>
        <authorList>
            <person name="Jia N."/>
            <person name="Wang J."/>
            <person name="Shi W."/>
            <person name="Du L."/>
            <person name="Sun Y."/>
            <person name="Zhan W."/>
            <person name="Jiang J."/>
            <person name="Wang Q."/>
            <person name="Zhang B."/>
            <person name="Ji P."/>
            <person name="Sakyi L.B."/>
            <person name="Cui X."/>
            <person name="Yuan T."/>
            <person name="Jiang B."/>
            <person name="Yang W."/>
            <person name="Lam T.T.-Y."/>
            <person name="Chang Q."/>
            <person name="Ding S."/>
            <person name="Wang X."/>
            <person name="Zhu J."/>
            <person name="Ruan X."/>
            <person name="Zhao L."/>
            <person name="Wei J."/>
            <person name="Que T."/>
            <person name="Du C."/>
            <person name="Cheng J."/>
            <person name="Dai P."/>
            <person name="Han X."/>
            <person name="Huang E."/>
            <person name="Gao Y."/>
            <person name="Liu J."/>
            <person name="Shao H."/>
            <person name="Ye R."/>
            <person name="Li L."/>
            <person name="Wei W."/>
            <person name="Wang X."/>
            <person name="Wang C."/>
            <person name="Yang T."/>
            <person name="Huo Q."/>
            <person name="Li W."/>
            <person name="Guo W."/>
            <person name="Chen H."/>
            <person name="Zhou L."/>
            <person name="Ni X."/>
            <person name="Tian J."/>
            <person name="Zhou Y."/>
            <person name="Sheng Y."/>
            <person name="Liu T."/>
            <person name="Pan Y."/>
            <person name="Xia L."/>
            <person name="Li J."/>
            <person name="Zhao F."/>
            <person name="Cao W."/>
        </authorList>
    </citation>
    <scope>NUCLEOTIDE SEQUENCE</scope>
    <source>
        <strain evidence="1">Dsil-2018</strain>
    </source>
</reference>
<keyword evidence="2" id="KW-1185">Reference proteome</keyword>
<evidence type="ECO:0000313" key="2">
    <source>
        <dbReference type="Proteomes" id="UP000821865"/>
    </source>
</evidence>
<name>A0ACB8DVU2_DERSI</name>
<proteinExistence type="predicted"/>
<gene>
    <name evidence="1" type="ORF">HPB49_006284</name>
</gene>
<dbReference type="Proteomes" id="UP000821865">
    <property type="component" value="Chromosome 1"/>
</dbReference>
<dbReference type="EMBL" id="CM023470">
    <property type="protein sequence ID" value="KAH7978649.1"/>
    <property type="molecule type" value="Genomic_DNA"/>
</dbReference>
<organism evidence="1 2">
    <name type="scientific">Dermacentor silvarum</name>
    <name type="common">Tick</name>
    <dbReference type="NCBI Taxonomy" id="543639"/>
    <lineage>
        <taxon>Eukaryota</taxon>
        <taxon>Metazoa</taxon>
        <taxon>Ecdysozoa</taxon>
        <taxon>Arthropoda</taxon>
        <taxon>Chelicerata</taxon>
        <taxon>Arachnida</taxon>
        <taxon>Acari</taxon>
        <taxon>Parasitiformes</taxon>
        <taxon>Ixodida</taxon>
        <taxon>Ixodoidea</taxon>
        <taxon>Ixodidae</taxon>
        <taxon>Rhipicephalinae</taxon>
        <taxon>Dermacentor</taxon>
    </lineage>
</organism>
<sequence>MNAGAQRSSKAQHSRRHTYCTNATSSPDEPLLSWQTCNGLASTMGVTLAQSTSINLRLRSMHRQALADHLWKRWWKEYLLVLRSANKATPKLRPRLQVGDVVLVRDDDSQPILSKLTRVTELLPGRDGIARARCLKLVSGTVIRHRSSGLPQAFKDSLNTERQLCASSDFSTHEIAELEAYTSKKLSGEGPKPKQKKRSAVAEHCKVSDPRISPDGAIVLERENNHRRRLLLKPWYIQKTPGNINGSSITLPAADAEGPRRVSVGLSKRQKHIQTLLRLTPSHP</sequence>
<accession>A0ACB8DVU2</accession>
<evidence type="ECO:0000313" key="1">
    <source>
        <dbReference type="EMBL" id="KAH7978649.1"/>
    </source>
</evidence>
<comment type="caution">
    <text evidence="1">The sequence shown here is derived from an EMBL/GenBank/DDBJ whole genome shotgun (WGS) entry which is preliminary data.</text>
</comment>
<protein>
    <submittedName>
        <fullName evidence="1">Uncharacterized protein</fullName>
    </submittedName>
</protein>